<sequence>MAGKLRDQNGVFGSNINLKGTHHHEQAEVNFTTLVLDHYQGSRATPFMHATAGGQYYGTYDARYGHQHFYHGVPQMPFTHISQFAADTTPLSVGLSSPVETAIAREPPQGQGGTRYLRAVPSHPSLIDDRHDLPEHDRADRHELPCTNDTGHFGTTRDQFEKGEAEESSHLPGDSLYSIGLGITAAKV</sequence>
<evidence type="ECO:0000313" key="2">
    <source>
        <dbReference type="EMBL" id="KAJ1360908.1"/>
    </source>
</evidence>
<keyword evidence="3" id="KW-1185">Reference proteome</keyword>
<proteinExistence type="predicted"/>
<gene>
    <name evidence="2" type="ORF">KIN20_020019</name>
</gene>
<protein>
    <submittedName>
        <fullName evidence="2">Uncharacterized protein</fullName>
    </submittedName>
</protein>
<evidence type="ECO:0000256" key="1">
    <source>
        <dbReference type="SAM" id="MobiDB-lite"/>
    </source>
</evidence>
<accession>A0AAD5MQG9</accession>
<dbReference type="EMBL" id="JAHQIW010004026">
    <property type="protein sequence ID" value="KAJ1360908.1"/>
    <property type="molecule type" value="Genomic_DNA"/>
</dbReference>
<feature type="region of interest" description="Disordered" evidence="1">
    <location>
        <begin position="134"/>
        <end position="156"/>
    </location>
</feature>
<reference evidence="2" key="1">
    <citation type="submission" date="2021-06" db="EMBL/GenBank/DDBJ databases">
        <title>Parelaphostrongylus tenuis whole genome reference sequence.</title>
        <authorList>
            <person name="Garwood T.J."/>
            <person name="Larsen P.A."/>
            <person name="Fountain-Jones N.M."/>
            <person name="Garbe J.R."/>
            <person name="Macchietto M.G."/>
            <person name="Kania S.A."/>
            <person name="Gerhold R.W."/>
            <person name="Richards J.E."/>
            <person name="Wolf T.M."/>
        </authorList>
    </citation>
    <scope>NUCLEOTIDE SEQUENCE</scope>
    <source>
        <strain evidence="2">MNPRO001-30</strain>
        <tissue evidence="2">Meninges</tissue>
    </source>
</reference>
<name>A0AAD5MQG9_PARTN</name>
<evidence type="ECO:0000313" key="3">
    <source>
        <dbReference type="Proteomes" id="UP001196413"/>
    </source>
</evidence>
<comment type="caution">
    <text evidence="2">The sequence shown here is derived from an EMBL/GenBank/DDBJ whole genome shotgun (WGS) entry which is preliminary data.</text>
</comment>
<dbReference type="Proteomes" id="UP001196413">
    <property type="component" value="Unassembled WGS sequence"/>
</dbReference>
<feature type="compositionally biased region" description="Basic and acidic residues" evidence="1">
    <location>
        <begin position="134"/>
        <end position="144"/>
    </location>
</feature>
<organism evidence="2 3">
    <name type="scientific">Parelaphostrongylus tenuis</name>
    <name type="common">Meningeal worm</name>
    <dbReference type="NCBI Taxonomy" id="148309"/>
    <lineage>
        <taxon>Eukaryota</taxon>
        <taxon>Metazoa</taxon>
        <taxon>Ecdysozoa</taxon>
        <taxon>Nematoda</taxon>
        <taxon>Chromadorea</taxon>
        <taxon>Rhabditida</taxon>
        <taxon>Rhabditina</taxon>
        <taxon>Rhabditomorpha</taxon>
        <taxon>Strongyloidea</taxon>
        <taxon>Metastrongylidae</taxon>
        <taxon>Parelaphostrongylus</taxon>
    </lineage>
</organism>
<dbReference type="AlphaFoldDB" id="A0AAD5MQG9"/>